<keyword evidence="5 9" id="KW-0812">Transmembrane</keyword>
<comment type="catalytic activity">
    <reaction evidence="9">
        <text>Typically cleaves a -Gly-|-Phe- bond to release an N-terminal, basic peptide of 5-8 residues from type IV prepilin, and then N-methylates the new N-terminal amino group, the methyl donor being S-adenosyl-L-methionine.</text>
        <dbReference type="EC" id="3.4.23.43"/>
    </reaction>
</comment>
<keyword evidence="9" id="KW-0378">Hydrolase</keyword>
<feature type="transmembrane region" description="Helical" evidence="10">
    <location>
        <begin position="154"/>
        <end position="173"/>
    </location>
</feature>
<dbReference type="InterPro" id="IPR014032">
    <property type="entry name" value="Peptidase_A24A_bac"/>
</dbReference>
<feature type="transmembrane region" description="Helical" evidence="10">
    <location>
        <begin position="233"/>
        <end position="249"/>
    </location>
</feature>
<evidence type="ECO:0000256" key="8">
    <source>
        <dbReference type="RuleBase" id="RU003793"/>
    </source>
</evidence>
<dbReference type="GO" id="GO:0006465">
    <property type="term" value="P:signal peptide processing"/>
    <property type="evidence" value="ECO:0007669"/>
    <property type="project" value="TreeGrafter"/>
</dbReference>
<dbReference type="Pfam" id="PF06750">
    <property type="entry name" value="A24_N_bact"/>
    <property type="match status" value="1"/>
</dbReference>
<dbReference type="AlphaFoldDB" id="A0A6I6JK69"/>
<feature type="transmembrane region" description="Helical" evidence="10">
    <location>
        <begin position="193"/>
        <end position="221"/>
    </location>
</feature>
<sequence>MEYVPLWAFYLGAAVLGLELGGLATIFVQRWMAESPILRPGRSRCPVCGEKLGWRDTIPLLSYFLLRGRCRHCDTAIGLQYPLVEVACLAWSLALAHVDGMTLAWGVHLVLGCMLIAGSIIDFETFLLPNRITLGGAALALAACFVLDKPGWQNGVLGAVAGGGFFWVLQQGYRLWRKDEGLGTGDVKLMLMIGAMTGLTGLPLTVLAAAVTSAVGSVIFMLRPEGRGLKTRIPFGPFLSLGCMLYILYGEPVMRWWVAR</sequence>
<evidence type="ECO:0000256" key="5">
    <source>
        <dbReference type="ARBA" id="ARBA00022692"/>
    </source>
</evidence>
<dbReference type="InterPro" id="IPR010627">
    <property type="entry name" value="Prepilin_pept_A24_N"/>
</dbReference>
<evidence type="ECO:0000256" key="9">
    <source>
        <dbReference type="RuleBase" id="RU003794"/>
    </source>
</evidence>
<dbReference type="GO" id="GO:0005886">
    <property type="term" value="C:plasma membrane"/>
    <property type="evidence" value="ECO:0007669"/>
    <property type="project" value="UniProtKB-SubCell"/>
</dbReference>
<evidence type="ECO:0000259" key="11">
    <source>
        <dbReference type="Pfam" id="PF01478"/>
    </source>
</evidence>
<evidence type="ECO:0000256" key="2">
    <source>
        <dbReference type="ARBA" id="ARBA00005801"/>
    </source>
</evidence>
<keyword evidence="9" id="KW-0511">Multifunctional enzyme</keyword>
<dbReference type="GO" id="GO:0032259">
    <property type="term" value="P:methylation"/>
    <property type="evidence" value="ECO:0007669"/>
    <property type="project" value="UniProtKB-KW"/>
</dbReference>
<gene>
    <name evidence="13" type="ORF">GM415_10345</name>
</gene>
<evidence type="ECO:0000256" key="7">
    <source>
        <dbReference type="ARBA" id="ARBA00023136"/>
    </source>
</evidence>
<evidence type="ECO:0000256" key="10">
    <source>
        <dbReference type="SAM" id="Phobius"/>
    </source>
</evidence>
<keyword evidence="3" id="KW-1003">Cell membrane</keyword>
<proteinExistence type="inferred from homology"/>
<dbReference type="EC" id="2.1.1.-" evidence="9"/>
<keyword evidence="9" id="KW-0645">Protease</keyword>
<protein>
    <recommendedName>
        <fullName evidence="9">Prepilin leader peptidase/N-methyltransferase</fullName>
        <ecNumber evidence="9">2.1.1.-</ecNumber>
        <ecNumber evidence="9">3.4.23.43</ecNumber>
    </recommendedName>
</protein>
<dbReference type="Pfam" id="PF01478">
    <property type="entry name" value="Peptidase_A24"/>
    <property type="match status" value="1"/>
</dbReference>
<feature type="domain" description="Prepilin peptidase A24 N-terminal" evidence="12">
    <location>
        <begin position="15"/>
        <end position="96"/>
    </location>
</feature>
<dbReference type="EMBL" id="CP046400">
    <property type="protein sequence ID" value="QGY40507.1"/>
    <property type="molecule type" value="Genomic_DNA"/>
</dbReference>
<keyword evidence="7 10" id="KW-0472">Membrane</keyword>
<evidence type="ECO:0000313" key="13">
    <source>
        <dbReference type="EMBL" id="QGY40507.1"/>
    </source>
</evidence>
<dbReference type="GO" id="GO:0004190">
    <property type="term" value="F:aspartic-type endopeptidase activity"/>
    <property type="evidence" value="ECO:0007669"/>
    <property type="project" value="UniProtKB-EC"/>
</dbReference>
<feature type="transmembrane region" description="Helical" evidence="10">
    <location>
        <begin position="102"/>
        <end position="121"/>
    </location>
</feature>
<dbReference type="RefSeq" id="WP_158947870.1">
    <property type="nucleotide sequence ID" value="NZ_CP046400.1"/>
</dbReference>
<dbReference type="PANTHER" id="PTHR30487:SF0">
    <property type="entry name" value="PREPILIN LEADER PEPTIDASE_N-METHYLTRANSFERASE-RELATED"/>
    <property type="match status" value="1"/>
</dbReference>
<dbReference type="EC" id="3.4.23.43" evidence="9"/>
<feature type="domain" description="Prepilin type IV endopeptidase peptidase" evidence="11">
    <location>
        <begin position="109"/>
        <end position="215"/>
    </location>
</feature>
<keyword evidence="4" id="KW-0997">Cell inner membrane</keyword>
<organism evidence="13 14">
    <name type="scientific">Pseudodesulfovibrio cashew</name>
    <dbReference type="NCBI Taxonomy" id="2678688"/>
    <lineage>
        <taxon>Bacteria</taxon>
        <taxon>Pseudomonadati</taxon>
        <taxon>Thermodesulfobacteriota</taxon>
        <taxon>Desulfovibrionia</taxon>
        <taxon>Desulfovibrionales</taxon>
        <taxon>Desulfovibrionaceae</taxon>
    </lineage>
</organism>
<dbReference type="Gene3D" id="1.20.120.1220">
    <property type="match status" value="1"/>
</dbReference>
<comment type="subcellular location">
    <subcellularLocation>
        <location evidence="1">Cell inner membrane</location>
        <topology evidence="1">Multi-pass membrane protein</topology>
    </subcellularLocation>
    <subcellularLocation>
        <location evidence="9">Cell membrane</location>
        <topology evidence="9">Multi-pass membrane protein</topology>
    </subcellularLocation>
</comment>
<evidence type="ECO:0000313" key="14">
    <source>
        <dbReference type="Proteomes" id="UP000428328"/>
    </source>
</evidence>
<keyword evidence="9" id="KW-0489">Methyltransferase</keyword>
<keyword evidence="9" id="KW-0808">Transferase</keyword>
<name>A0A6I6JK69_9BACT</name>
<evidence type="ECO:0000259" key="12">
    <source>
        <dbReference type="Pfam" id="PF06750"/>
    </source>
</evidence>
<feature type="transmembrane region" description="Helical" evidence="10">
    <location>
        <begin position="127"/>
        <end position="147"/>
    </location>
</feature>
<evidence type="ECO:0000256" key="6">
    <source>
        <dbReference type="ARBA" id="ARBA00022989"/>
    </source>
</evidence>
<dbReference type="KEGG" id="psel:GM415_10345"/>
<dbReference type="GO" id="GO:0008168">
    <property type="term" value="F:methyltransferase activity"/>
    <property type="evidence" value="ECO:0007669"/>
    <property type="project" value="UniProtKB-KW"/>
</dbReference>
<evidence type="ECO:0000256" key="1">
    <source>
        <dbReference type="ARBA" id="ARBA00004429"/>
    </source>
</evidence>
<evidence type="ECO:0000256" key="4">
    <source>
        <dbReference type="ARBA" id="ARBA00022519"/>
    </source>
</evidence>
<reference evidence="13 14" key="1">
    <citation type="submission" date="2019-11" db="EMBL/GenBank/DDBJ databases">
        <authorList>
            <person name="Zheng R.K."/>
            <person name="Sun C.M."/>
        </authorList>
    </citation>
    <scope>NUCLEOTIDE SEQUENCE [LARGE SCALE GENOMIC DNA]</scope>
    <source>
        <strain evidence="13 14">SRB007</strain>
    </source>
</reference>
<evidence type="ECO:0000256" key="3">
    <source>
        <dbReference type="ARBA" id="ARBA00022475"/>
    </source>
</evidence>
<dbReference type="PRINTS" id="PR00864">
    <property type="entry name" value="PREPILNPTASE"/>
</dbReference>
<dbReference type="InterPro" id="IPR000045">
    <property type="entry name" value="Prepilin_IV_endopep_pep"/>
</dbReference>
<feature type="transmembrane region" description="Helical" evidence="10">
    <location>
        <begin position="6"/>
        <end position="28"/>
    </location>
</feature>
<keyword evidence="6 10" id="KW-1133">Transmembrane helix</keyword>
<dbReference type="Proteomes" id="UP000428328">
    <property type="component" value="Chromosome"/>
</dbReference>
<comment type="similarity">
    <text evidence="2 8">Belongs to the peptidase A24 family.</text>
</comment>
<accession>A0A6I6JK69</accession>
<dbReference type="PANTHER" id="PTHR30487">
    <property type="entry name" value="TYPE 4 PREPILIN-LIKE PROTEINS LEADER PEPTIDE-PROCESSING ENZYME"/>
    <property type="match status" value="1"/>
</dbReference>
<keyword evidence="14" id="KW-1185">Reference proteome</keyword>
<comment type="function">
    <text evidence="9">Plays an essential role in type IV pili and type II pseudopili formation by proteolytically removing the leader sequence from substrate proteins and subsequently monomethylating the alpha-amino group of the newly exposed N-terminal phenylalanine.</text>
</comment>
<dbReference type="InterPro" id="IPR050882">
    <property type="entry name" value="Prepilin_peptidase/N-MTase"/>
</dbReference>